<reference evidence="1 2" key="1">
    <citation type="submission" date="2014-07" db="EMBL/GenBank/DDBJ databases">
        <title>Porphyromonadaceae bacterium OUH 334697 = ATCC BAA-2682 = DSM 28341 draft genome.</title>
        <authorList>
            <person name="Sydenham T.V."/>
            <person name="Hasman H."/>
            <person name="Justesen U.S."/>
        </authorList>
    </citation>
    <scope>NUCLEOTIDE SEQUENCE [LARGE SCALE GENOMIC DNA]</scope>
    <source>
        <strain evidence="1 2">OUH 334697</strain>
    </source>
</reference>
<sequence>MVTITVKDSKSNQEMILRISNDNDETATVNVKFNPPLETEKEEYSELWNTMACRVINVIKED</sequence>
<dbReference type="Proteomes" id="UP000031937">
    <property type="component" value="Unassembled WGS sequence"/>
</dbReference>
<comment type="caution">
    <text evidence="1">The sequence shown here is derived from an EMBL/GenBank/DDBJ whole genome shotgun (WGS) entry which is preliminary data.</text>
</comment>
<evidence type="ECO:0000313" key="1">
    <source>
        <dbReference type="EMBL" id="KIO45452.1"/>
    </source>
</evidence>
<gene>
    <name evidence="1" type="ORF">IE90_08565</name>
</gene>
<proteinExistence type="predicted"/>
<accession>A0AB34R323</accession>
<organism evidence="1 2">
    <name type="scientific">Sanguibacteroides justesenii</name>
    <dbReference type="NCBI Taxonomy" id="1547597"/>
    <lineage>
        <taxon>Bacteria</taxon>
        <taxon>Pseudomonadati</taxon>
        <taxon>Bacteroidota</taxon>
        <taxon>Bacteroidia</taxon>
        <taxon>Bacteroidales</taxon>
        <taxon>Porphyromonadaceae</taxon>
        <taxon>Sanguibacteroides</taxon>
    </lineage>
</organism>
<name>A0AB34R323_9PORP</name>
<dbReference type="AlphaFoldDB" id="A0AB34R323"/>
<dbReference type="RefSeq" id="WP_041503389.1">
    <property type="nucleotide sequence ID" value="NZ_JPIT01000018.1"/>
</dbReference>
<dbReference type="EMBL" id="JPIT01000018">
    <property type="protein sequence ID" value="KIO45452.1"/>
    <property type="molecule type" value="Genomic_DNA"/>
</dbReference>
<evidence type="ECO:0000313" key="2">
    <source>
        <dbReference type="Proteomes" id="UP000031937"/>
    </source>
</evidence>
<protein>
    <submittedName>
        <fullName evidence="1">Uncharacterized protein</fullName>
    </submittedName>
</protein>